<keyword evidence="1" id="KW-1133">Transmembrane helix</keyword>
<feature type="transmembrane region" description="Helical" evidence="1">
    <location>
        <begin position="7"/>
        <end position="27"/>
    </location>
</feature>
<name>A0A3S0YKV5_9GAMM</name>
<dbReference type="Proteomes" id="UP000287336">
    <property type="component" value="Unassembled WGS sequence"/>
</dbReference>
<keyword evidence="1" id="KW-0472">Membrane</keyword>
<keyword evidence="3" id="KW-1185">Reference proteome</keyword>
<comment type="caution">
    <text evidence="2">The sequence shown here is derived from an EMBL/GenBank/DDBJ whole genome shotgun (WGS) entry which is preliminary data.</text>
</comment>
<accession>A0A3S0YKV5</accession>
<evidence type="ECO:0000256" key="1">
    <source>
        <dbReference type="SAM" id="Phobius"/>
    </source>
</evidence>
<organism evidence="2 3">
    <name type="scientific">Vreelandella andesensis</name>
    <dbReference type="NCBI Taxonomy" id="447567"/>
    <lineage>
        <taxon>Bacteria</taxon>
        <taxon>Pseudomonadati</taxon>
        <taxon>Pseudomonadota</taxon>
        <taxon>Gammaproteobacteria</taxon>
        <taxon>Oceanospirillales</taxon>
        <taxon>Halomonadaceae</taxon>
        <taxon>Vreelandella</taxon>
    </lineage>
</organism>
<proteinExistence type="predicted"/>
<evidence type="ECO:0000313" key="3">
    <source>
        <dbReference type="Proteomes" id="UP000287336"/>
    </source>
</evidence>
<gene>
    <name evidence="2" type="ORF">ELY33_04975</name>
</gene>
<protein>
    <submittedName>
        <fullName evidence="2">Uncharacterized protein</fullName>
    </submittedName>
</protein>
<keyword evidence="1" id="KW-0812">Transmembrane</keyword>
<dbReference type="AlphaFoldDB" id="A0A3S0YKV5"/>
<sequence length="176" mass="19693">MESFFKKALTIIGIIVSINVIFFFVMLSSSDKILMDEDDRSLTAVAVREKQQADYVADMRGRLQENIDGMRSTLPRMANADETIRLDNVVLGEGLTIRSSYTFLNQTSQDIQALGGREEVLENIISNQHTIKCNNPDIRQTLELGKLRYVDTYHSNDGSQIGEVVTAEQDCVDAGL</sequence>
<dbReference type="RefSeq" id="WP_126944843.1">
    <property type="nucleotide sequence ID" value="NZ_RZHG01000009.1"/>
</dbReference>
<dbReference type="EMBL" id="RZHG01000009">
    <property type="protein sequence ID" value="RUR32735.1"/>
    <property type="molecule type" value="Genomic_DNA"/>
</dbReference>
<reference evidence="2 3" key="1">
    <citation type="submission" date="2018-12" db="EMBL/GenBank/DDBJ databases">
        <title>three novel Halomonas strain isolated from plants.</title>
        <authorList>
            <person name="Sun C."/>
        </authorList>
    </citation>
    <scope>NUCLEOTIDE SEQUENCE [LARGE SCALE GENOMIC DNA]</scope>
    <source>
        <strain evidence="2 3">DSM 19434</strain>
    </source>
</reference>
<evidence type="ECO:0000313" key="2">
    <source>
        <dbReference type="EMBL" id="RUR32735.1"/>
    </source>
</evidence>